<reference evidence="1 2" key="1">
    <citation type="submission" date="2024-09" db="EMBL/GenBank/DDBJ databases">
        <title>A chromosome-level genome assembly of Gray's grenadier anchovy, Coilia grayii.</title>
        <authorList>
            <person name="Fu Z."/>
        </authorList>
    </citation>
    <scope>NUCLEOTIDE SEQUENCE [LARGE SCALE GENOMIC DNA]</scope>
    <source>
        <strain evidence="1">G4</strain>
        <tissue evidence="1">Muscle</tissue>
    </source>
</reference>
<organism evidence="1 2">
    <name type="scientific">Coilia grayii</name>
    <name type="common">Gray's grenadier anchovy</name>
    <dbReference type="NCBI Taxonomy" id="363190"/>
    <lineage>
        <taxon>Eukaryota</taxon>
        <taxon>Metazoa</taxon>
        <taxon>Chordata</taxon>
        <taxon>Craniata</taxon>
        <taxon>Vertebrata</taxon>
        <taxon>Euteleostomi</taxon>
        <taxon>Actinopterygii</taxon>
        <taxon>Neopterygii</taxon>
        <taxon>Teleostei</taxon>
        <taxon>Clupei</taxon>
        <taxon>Clupeiformes</taxon>
        <taxon>Clupeoidei</taxon>
        <taxon>Engraulidae</taxon>
        <taxon>Coilinae</taxon>
        <taxon>Coilia</taxon>
    </lineage>
</organism>
<dbReference type="AlphaFoldDB" id="A0ABD1KH27"/>
<sequence length="237" mass="26326">MLKNNFKKERIPLTNPDIEYYRAKYGKKKPSQTLTSQVAQQMPAFQDVIDNVESNDGVFGHDKIFSEIEEKYNIDLDKKLLQGLGRAADKILEQVTKKKLGTDILSQYEMALGESCEDTHKGLKLCAAALILPHLFNESSDKLYVINKVHRAPTPLLVVDGNPFGDCIITLRMDGVSIANPDDISMGLVALLGTYFVFGVKYAESVKKTLAFLQVVSGIQSAEKINPTVLRMANAFL</sequence>
<dbReference type="Proteomes" id="UP001591681">
    <property type="component" value="Unassembled WGS sequence"/>
</dbReference>
<evidence type="ECO:0000313" key="1">
    <source>
        <dbReference type="EMBL" id="KAL2098405.1"/>
    </source>
</evidence>
<dbReference type="PANTHER" id="PTHR47302:SF1">
    <property type="entry name" value="STERILE ALPHA MOTIF DOMAIN-CONTAINING PROTEIN 3"/>
    <property type="match status" value="1"/>
</dbReference>
<evidence type="ECO:0000313" key="2">
    <source>
        <dbReference type="Proteomes" id="UP001591681"/>
    </source>
</evidence>
<accession>A0ABD1KH27</accession>
<proteinExistence type="predicted"/>
<keyword evidence="2" id="KW-1185">Reference proteome</keyword>
<gene>
    <name evidence="1" type="ORF">ACEWY4_007612</name>
</gene>
<comment type="caution">
    <text evidence="1">The sequence shown here is derived from an EMBL/GenBank/DDBJ whole genome shotgun (WGS) entry which is preliminary data.</text>
</comment>
<dbReference type="PANTHER" id="PTHR47302">
    <property type="entry name" value="STERILE ALPHA MOTIF DOMAIN-CONTAINING PROTEIN 3"/>
    <property type="match status" value="1"/>
</dbReference>
<dbReference type="InterPro" id="IPR042812">
    <property type="entry name" value="SAMD3"/>
</dbReference>
<dbReference type="EMBL" id="JBHFQA010000006">
    <property type="protein sequence ID" value="KAL2098405.1"/>
    <property type="molecule type" value="Genomic_DNA"/>
</dbReference>
<name>A0ABD1KH27_9TELE</name>
<protein>
    <submittedName>
        <fullName evidence="1">Uncharacterized protein</fullName>
    </submittedName>
</protein>